<dbReference type="Proteomes" id="UP000248329">
    <property type="component" value="Unassembled WGS sequence"/>
</dbReference>
<organism evidence="1 2">
    <name type="scientific">Candidatus Methanogaster sp</name>
    <dbReference type="NCBI Taxonomy" id="3386292"/>
    <lineage>
        <taxon>Archaea</taxon>
        <taxon>Methanobacteriati</taxon>
        <taxon>Methanobacteriota</taxon>
        <taxon>Stenosarchaea group</taxon>
        <taxon>Methanomicrobia</taxon>
        <taxon>Methanosarcinales</taxon>
        <taxon>ANME-2 cluster</taxon>
        <taxon>Candidatus Methanogasteraceae</taxon>
        <taxon>Candidatus Methanogaster</taxon>
    </lineage>
</organism>
<reference evidence="1" key="1">
    <citation type="submission" date="2018-01" db="EMBL/GenBank/DDBJ databases">
        <authorList>
            <person name="Krukenberg V."/>
        </authorList>
    </citation>
    <scope>NUCLEOTIDE SEQUENCE</scope>
    <source>
        <strain evidence="1">E20ANME2</strain>
    </source>
</reference>
<dbReference type="EMBL" id="PQXF01000020">
    <property type="protein sequence ID" value="PXF60013.1"/>
    <property type="molecule type" value="Genomic_DNA"/>
</dbReference>
<evidence type="ECO:0000313" key="1">
    <source>
        <dbReference type="EMBL" id="PXF60013.1"/>
    </source>
</evidence>
<sequence>MVFAHLTIHHRSKSQKEIYKMRSLKDAEPETTVVVKEITGGMDVKEYLAELGVTEGTEIEMVATEPVHVHRGPIALGTKDHDELIIARGWADKIYVEMGDETTPLIVLEEGDTGTVRSIEGGKDFEGFLSEYGIVEGSELTFLRHVPDCTIVVSSGGAEMRMGEGQASKIFATQDGRSIQLNHLKEGESSTVEKIVGGTHVMGKFEQIGLEEGSAITLLRKEIVAPVSDKGTYIRANVCGQHITIGHGLAEKVLVS</sequence>
<evidence type="ECO:0000313" key="2">
    <source>
        <dbReference type="Proteomes" id="UP000248329"/>
    </source>
</evidence>
<comment type="caution">
    <text evidence="1">The sequence shown here is derived from an EMBL/GenBank/DDBJ whole genome shotgun (WGS) entry which is preliminary data.</text>
</comment>
<gene>
    <name evidence="1" type="ORF">C4B59_10320</name>
</gene>
<accession>A0AC61L143</accession>
<protein>
    <submittedName>
        <fullName evidence="1">Uncharacterized protein</fullName>
    </submittedName>
</protein>
<name>A0AC61L143_9EURY</name>
<proteinExistence type="predicted"/>